<evidence type="ECO:0000259" key="6">
    <source>
        <dbReference type="PROSITE" id="PS50860"/>
    </source>
</evidence>
<dbReference type="InterPro" id="IPR003156">
    <property type="entry name" value="DHHA1_dom"/>
</dbReference>
<evidence type="ECO:0000256" key="1">
    <source>
        <dbReference type="ARBA" id="ARBA00001947"/>
    </source>
</evidence>
<dbReference type="SUPFAM" id="SSF50447">
    <property type="entry name" value="Translation proteins"/>
    <property type="match status" value="1"/>
</dbReference>
<evidence type="ECO:0000313" key="8">
    <source>
        <dbReference type="Proteomes" id="UP000257014"/>
    </source>
</evidence>
<dbReference type="InterPro" id="IPR018165">
    <property type="entry name" value="Ala-tRNA-synth_IIc_core"/>
</dbReference>
<organism evidence="7 8">
    <name type="scientific">Caldibacillus debilis</name>
    <dbReference type="NCBI Taxonomy" id="301148"/>
    <lineage>
        <taxon>Bacteria</taxon>
        <taxon>Bacillati</taxon>
        <taxon>Bacillota</taxon>
        <taxon>Bacilli</taxon>
        <taxon>Bacillales</taxon>
        <taxon>Bacillaceae</taxon>
        <taxon>Caldibacillus</taxon>
    </lineage>
</organism>
<evidence type="ECO:0000256" key="5">
    <source>
        <dbReference type="SAM" id="Coils"/>
    </source>
</evidence>
<reference evidence="7 8" key="1">
    <citation type="submission" date="2018-03" db="EMBL/GenBank/DDBJ databases">
        <authorList>
            <person name="Keele B.F."/>
        </authorList>
    </citation>
    <scope>NUCLEOTIDE SEQUENCE [LARGE SCALE GENOMIC DNA]</scope>
    <source>
        <strain evidence="7">ZCTH4_d</strain>
    </source>
</reference>
<dbReference type="EMBL" id="QEWE01000033">
    <property type="protein sequence ID" value="REJ25198.1"/>
    <property type="molecule type" value="Genomic_DNA"/>
</dbReference>
<evidence type="ECO:0000256" key="2">
    <source>
        <dbReference type="ARBA" id="ARBA00004496"/>
    </source>
</evidence>
<dbReference type="AlphaFoldDB" id="A0A3E0JYU8"/>
<dbReference type="Gene3D" id="3.10.310.40">
    <property type="match status" value="1"/>
</dbReference>
<dbReference type="InterPro" id="IPR009000">
    <property type="entry name" value="Transl_B-barrel_sf"/>
</dbReference>
<dbReference type="InterPro" id="IPR018163">
    <property type="entry name" value="Thr/Ala-tRNA-synth_IIc_edit"/>
</dbReference>
<dbReference type="GO" id="GO:0002161">
    <property type="term" value="F:aminoacyl-tRNA deacylase activity"/>
    <property type="evidence" value="ECO:0007669"/>
    <property type="project" value="UniProtKB-ARBA"/>
</dbReference>
<dbReference type="InterPro" id="IPR051335">
    <property type="entry name" value="Alanyl-tRNA_Editing_Enzymes"/>
</dbReference>
<comment type="caution">
    <text evidence="7">The sequence shown here is derived from an EMBL/GenBank/DDBJ whole genome shotgun (WGS) entry which is preliminary data.</text>
</comment>
<dbReference type="Proteomes" id="UP000257014">
    <property type="component" value="Unassembled WGS sequence"/>
</dbReference>
<dbReference type="SUPFAM" id="SSF55186">
    <property type="entry name" value="ThrRS/AlaRS common domain"/>
    <property type="match status" value="1"/>
</dbReference>
<dbReference type="PANTHER" id="PTHR43462:SF1">
    <property type="entry name" value="ALANYL-TRNA EDITING PROTEIN AARSD1"/>
    <property type="match status" value="1"/>
</dbReference>
<comment type="cofactor">
    <cofactor evidence="1">
        <name>Zn(2+)</name>
        <dbReference type="ChEBI" id="CHEBI:29105"/>
    </cofactor>
</comment>
<evidence type="ECO:0000313" key="7">
    <source>
        <dbReference type="EMBL" id="REJ25198.1"/>
    </source>
</evidence>
<protein>
    <submittedName>
        <fullName evidence="7">Hydrolase</fullName>
    </submittedName>
</protein>
<gene>
    <name evidence="7" type="ORF">C6P37_14960</name>
</gene>
<dbReference type="Gene3D" id="3.30.980.10">
    <property type="entry name" value="Threonyl-trna Synthetase, Chain A, domain 2"/>
    <property type="match status" value="1"/>
</dbReference>
<evidence type="ECO:0000256" key="3">
    <source>
        <dbReference type="ARBA" id="ARBA00022723"/>
    </source>
</evidence>
<dbReference type="PROSITE" id="PS50860">
    <property type="entry name" value="AA_TRNA_LIGASE_II_ALA"/>
    <property type="match status" value="1"/>
</dbReference>
<dbReference type="InterPro" id="IPR012947">
    <property type="entry name" value="tRNA_SAD"/>
</dbReference>
<dbReference type="InterPro" id="IPR018164">
    <property type="entry name" value="Ala-tRNA-synth_IIc_N"/>
</dbReference>
<dbReference type="GO" id="GO:0005737">
    <property type="term" value="C:cytoplasm"/>
    <property type="evidence" value="ECO:0007669"/>
    <property type="project" value="UniProtKB-SubCell"/>
</dbReference>
<proteinExistence type="predicted"/>
<feature type="domain" description="Alanyl-transfer RNA synthetases family profile" evidence="6">
    <location>
        <begin position="13"/>
        <end position="231"/>
    </location>
</feature>
<dbReference type="GO" id="GO:0004813">
    <property type="term" value="F:alanine-tRNA ligase activity"/>
    <property type="evidence" value="ECO:0007669"/>
    <property type="project" value="InterPro"/>
</dbReference>
<dbReference type="GO" id="GO:0005524">
    <property type="term" value="F:ATP binding"/>
    <property type="evidence" value="ECO:0007669"/>
    <property type="project" value="InterPro"/>
</dbReference>
<sequence>MVDDKRMGAKGMTEKLFYTDPKVFEWDAEVTGAAFHDGLWHVTLDKTAFYPEGGGQPCDLGTIAGKEVIHVMKKGEEVVHIIKEKPEGTRVHCQIDKVRRLVHTQHHSGQHLLAAVCLKMYGAKTLSIHLSMNSAAIELDVPALSDEQLENIEKEVNRLILSGRRIRIFYINRAEAGRYDLDEIPEGIERLRIVEIEGVEYNACGGTHVGSTSEIGPLKILKTERVRGHVRLHFICGIRLFEDYKEKLSLLADILEKLSTAQDTVLQKIEKIKKELKEKEQKYNALFDEYAELLTDRFIAEQKGPTAGKIFPDKTVKELSIISHKLLQKGMKAAVLGTILENKIILSQNGDLAIDCGKIIKQHAPAFSGKGGGTPVKAQAQFPDSEKLNEFFRFVTGHLGN</sequence>
<dbReference type="Gene3D" id="2.40.30.130">
    <property type="match status" value="1"/>
</dbReference>
<name>A0A3E0JYU8_9BACI</name>
<dbReference type="PANTHER" id="PTHR43462">
    <property type="entry name" value="ALANYL-TRNA EDITING PROTEIN"/>
    <property type="match status" value="1"/>
</dbReference>
<keyword evidence="5" id="KW-0175">Coiled coil</keyword>
<dbReference type="SMART" id="SM00863">
    <property type="entry name" value="tRNA_SAD"/>
    <property type="match status" value="1"/>
</dbReference>
<evidence type="ECO:0000256" key="4">
    <source>
        <dbReference type="ARBA" id="ARBA00022833"/>
    </source>
</evidence>
<dbReference type="Pfam" id="PF07973">
    <property type="entry name" value="tRNA_SAD"/>
    <property type="match status" value="1"/>
</dbReference>
<dbReference type="GO" id="GO:0003676">
    <property type="term" value="F:nucleic acid binding"/>
    <property type="evidence" value="ECO:0007669"/>
    <property type="project" value="InterPro"/>
</dbReference>
<keyword evidence="7" id="KW-0378">Hydrolase</keyword>
<dbReference type="GO" id="GO:0006419">
    <property type="term" value="P:alanyl-tRNA aminoacylation"/>
    <property type="evidence" value="ECO:0007669"/>
    <property type="project" value="InterPro"/>
</dbReference>
<comment type="subcellular location">
    <subcellularLocation>
        <location evidence="2">Cytoplasm</location>
    </subcellularLocation>
</comment>
<keyword evidence="3" id="KW-0479">Metal-binding</keyword>
<keyword evidence="4" id="KW-0862">Zinc</keyword>
<accession>A0A3E0JYU8</accession>
<feature type="coiled-coil region" evidence="5">
    <location>
        <begin position="255"/>
        <end position="296"/>
    </location>
</feature>
<dbReference type="GO" id="GO:0046872">
    <property type="term" value="F:metal ion binding"/>
    <property type="evidence" value="ECO:0007669"/>
    <property type="project" value="UniProtKB-KW"/>
</dbReference>
<dbReference type="Pfam" id="PF01411">
    <property type="entry name" value="tRNA-synt_2c"/>
    <property type="match status" value="1"/>
</dbReference>
<dbReference type="Pfam" id="PF02272">
    <property type="entry name" value="DHHA1"/>
    <property type="match status" value="1"/>
</dbReference>